<name>A0AAJ3Z375_9BACI</name>
<dbReference type="KEGG" id="bgy:BGLY_1529"/>
<dbReference type="RefSeq" id="WP_046132563.1">
    <property type="nucleotide sequence ID" value="NZ_CP035232.1"/>
</dbReference>
<dbReference type="AlphaFoldDB" id="A0AAJ3Z375"/>
<organism evidence="1 2">
    <name type="scientific">Bacillus glycinifermentans</name>
    <dbReference type="NCBI Taxonomy" id="1664069"/>
    <lineage>
        <taxon>Bacteria</taxon>
        <taxon>Bacillati</taxon>
        <taxon>Bacillota</taxon>
        <taxon>Bacilli</taxon>
        <taxon>Bacillales</taxon>
        <taxon>Bacillaceae</taxon>
        <taxon>Bacillus</taxon>
    </lineage>
</organism>
<dbReference type="Proteomes" id="UP000288675">
    <property type="component" value="Chromosome"/>
</dbReference>
<protein>
    <submittedName>
        <fullName evidence="1">Uncharacterized protein</fullName>
    </submittedName>
</protein>
<dbReference type="EMBL" id="CP035232">
    <property type="protein sequence ID" value="QAT67115.1"/>
    <property type="molecule type" value="Genomic_DNA"/>
</dbReference>
<sequence length="64" mass="7486">MRIDIERISPDAPVLAPDEIEYMLDLYKSPDMQFKNENHAYKLGFDFALTCLGYTIVDKDTERE</sequence>
<evidence type="ECO:0000313" key="1">
    <source>
        <dbReference type="EMBL" id="QAT67115.1"/>
    </source>
</evidence>
<reference evidence="1 2" key="1">
    <citation type="submission" date="2019-01" db="EMBL/GenBank/DDBJ databases">
        <title>Genome sequence of Bacillus glycinifermentans SRCM103574.</title>
        <authorList>
            <person name="Kong H.-J."/>
            <person name="Jeong S.-Y."/>
            <person name="Jeong D.-Y."/>
        </authorList>
    </citation>
    <scope>NUCLEOTIDE SEQUENCE [LARGE SCALE GENOMIC DNA]</scope>
    <source>
        <strain evidence="1 2">SRCM103574</strain>
    </source>
</reference>
<accession>A0AAJ3Z375</accession>
<proteinExistence type="predicted"/>
<gene>
    <name evidence="1" type="ORF">EQZ20_21015</name>
</gene>
<dbReference type="GeneID" id="82855161"/>
<evidence type="ECO:0000313" key="2">
    <source>
        <dbReference type="Proteomes" id="UP000288675"/>
    </source>
</evidence>